<evidence type="ECO:0000256" key="5">
    <source>
        <dbReference type="SAM" id="MobiDB-lite"/>
    </source>
</evidence>
<evidence type="ECO:0000259" key="6">
    <source>
        <dbReference type="Pfam" id="PF04357"/>
    </source>
</evidence>
<evidence type="ECO:0000256" key="3">
    <source>
        <dbReference type="ARBA" id="ARBA00022989"/>
    </source>
</evidence>
<dbReference type="OrthoDB" id="9811276at2"/>
<dbReference type="PANTHER" id="PTHR36985:SF1">
    <property type="entry name" value="TRANSLOCATION AND ASSEMBLY MODULE SUBUNIT TAMB"/>
    <property type="match status" value="1"/>
</dbReference>
<gene>
    <name evidence="7" type="ORF">EOD41_20170</name>
</gene>
<dbReference type="EMBL" id="SACK01000016">
    <property type="protein sequence ID" value="RVT96487.1"/>
    <property type="molecule type" value="Genomic_DNA"/>
</dbReference>
<accession>A0A3S2XXY4</accession>
<dbReference type="GO" id="GO:0009306">
    <property type="term" value="P:protein secretion"/>
    <property type="evidence" value="ECO:0007669"/>
    <property type="project" value="InterPro"/>
</dbReference>
<proteinExistence type="predicted"/>
<evidence type="ECO:0000256" key="4">
    <source>
        <dbReference type="ARBA" id="ARBA00023136"/>
    </source>
</evidence>
<dbReference type="GO" id="GO:0005886">
    <property type="term" value="C:plasma membrane"/>
    <property type="evidence" value="ECO:0007669"/>
    <property type="project" value="InterPro"/>
</dbReference>
<dbReference type="RefSeq" id="WP_127708536.1">
    <property type="nucleotide sequence ID" value="NZ_SACK01000016.1"/>
</dbReference>
<name>A0A3S2XXY4_9SPHI</name>
<sequence>MLLLIVSIALLLFQYKPVQTWAAKKATLYLSKELNTRIDIKSLYIKPFSSVVLEGFYVLDKQQDTLLSTPKLTVDLDGFSIFNSIKRRYIDFESVQLDNGSVYLKKQKDSTTNLQFIIDYFSSGDTTAKKGKPWTLDFEKISINNLHFRYKNQLIDTLVKGVNFEDLDVHNFSATVYNMDLKNHLFKAGLRNLTLKEKSGFYVKNLTANATIDTNQIQLQQLYLQTKNSLLRDYFKMSFNSFDDFSDFEQKVYMDGDLKNVHLSSKDVAYFTSSLAKTQFEFGINGRIKGRVNNLKARNLMVTTGQSTYLKGNFSLKGLPDWENTFLELDFEQVATNKKDLDNLVAKFTGSNKKIIPDIVSKFGNVNFSGNFSGLQNDFVAYGVFKTKMGRFDTDINLKINKAGMPSYSGKLTTNQFDLGTLIDNKTIGRTSFTAQVKGSGDALKNLNIAAKANIKNIVFKGYNYSNVVVDGTVRSKIIDGQLIINDRNVKLDLDALINLNPKMPVYNVAGTIENANLNKLKLLKDTVIISTTLSTNFSGNNLDNLNGNIFLRSTRVVDPRNNYLLDSLYLAASGTGTDRLLDFRSDVAEGSIKGKYNISTLPSYFKSIVKKYIPSLKTEIVPFKNQNFEFNFRLRNVDPLLAIFMPNMKIPEGGSLQGVFNSAQQTATLSGFIKTIKLNKMVFHDLIIDESTSDQYLNANISLSKVDLTDSIYIKDINITNFLNRDSLNFNVKMSDKNATNQLDLYGLVEFGRDTTAKLKLLPSEVLLESQKWKLEEQVRIRLLDKKTQISGFDLSNGDQEIRIDGFISDSPEDQLKVVFNKFRMSTLNTLTKPSGISLGGALSGNVVLTSLLKSPGMDANLNIDTLQMNETMVGNVKIISNLDNERQKVIARLNIMNRGLETMDIEGAYSLVKDDENALDFEINMNQTEAIIFTPFISNLVSNVKGTISTNLRLTGSLKNPQLNGDITLNNTGITVNYLKTPYTLNDKLIVENSVIKIDDLKLRDIKSGTATANGTVDLNNISNPTLDINIDAQNLMALNTSFKDNHIYYGTAYGTGSFSFTGPIDNMKIDIRATTQEGTVFNIPLNTSSTASDYDFIRFVSHNDTAKVIEKPKSFNGITLNFDLTADESTLVRITTDYGQLEGRGVTRNLKLNINSLGDFEMFGDYLISSGKFEFTAKNFISKNFTVNQGGTIRWTGNPGNAEINLNAIYEVRTSVENLYSAAGFTSPRGKQQVLVQAQLILTKSLLQPEINFDFNFPNDPSIKEDVSTYLADVSNRNQQALSIIIRRNFTAGGGGGNLNQEVLSTAGDAVSEFAFNKLNNLISQSNVKGVDLSIRSFNEASATIRLFNDRLQLNGSLFSSTGNNNLFYNNYNSTLFNSSFNNLTKDFEALYRIRKDGNLTARYSYRVLSGTAVSTLNPLDVQYVNGIGLVYQRDFDSLGEFIRNMFRQSRTDRAPVNPSPVPNPTPPPGNTPVHFKLEDENDD</sequence>
<reference evidence="7 8" key="1">
    <citation type="submission" date="2019-01" db="EMBL/GenBank/DDBJ databases">
        <authorList>
            <person name="Chen W.-M."/>
        </authorList>
    </citation>
    <scope>NUCLEOTIDE SEQUENCE [LARGE SCALE GENOMIC DNA]</scope>
    <source>
        <strain evidence="7 8">YBJ-36</strain>
    </source>
</reference>
<dbReference type="InterPro" id="IPR007452">
    <property type="entry name" value="TamB_C"/>
</dbReference>
<comment type="subcellular location">
    <subcellularLocation>
        <location evidence="1">Membrane</location>
        <topology evidence="1">Single-pass membrane protein</topology>
    </subcellularLocation>
</comment>
<keyword evidence="3" id="KW-1133">Transmembrane helix</keyword>
<keyword evidence="8" id="KW-1185">Reference proteome</keyword>
<keyword evidence="4" id="KW-0472">Membrane</keyword>
<comment type="caution">
    <text evidence="7">The sequence shown here is derived from an EMBL/GenBank/DDBJ whole genome shotgun (WGS) entry which is preliminary data.</text>
</comment>
<feature type="compositionally biased region" description="Pro residues" evidence="5">
    <location>
        <begin position="1461"/>
        <end position="1474"/>
    </location>
</feature>
<feature type="domain" description="Translocation and assembly module TamB C-terminal" evidence="6">
    <location>
        <begin position="1006"/>
        <end position="1439"/>
    </location>
</feature>
<dbReference type="PANTHER" id="PTHR36985">
    <property type="entry name" value="TRANSLOCATION AND ASSEMBLY MODULE SUBUNIT TAMB"/>
    <property type="match status" value="1"/>
</dbReference>
<evidence type="ECO:0000313" key="8">
    <source>
        <dbReference type="Proteomes" id="UP000282759"/>
    </source>
</evidence>
<evidence type="ECO:0000313" key="7">
    <source>
        <dbReference type="EMBL" id="RVT96487.1"/>
    </source>
</evidence>
<dbReference type="Pfam" id="PF04357">
    <property type="entry name" value="TamB"/>
    <property type="match status" value="1"/>
</dbReference>
<evidence type="ECO:0000256" key="1">
    <source>
        <dbReference type="ARBA" id="ARBA00004167"/>
    </source>
</evidence>
<organism evidence="7 8">
    <name type="scientific">Mucilaginibacter limnophilus</name>
    <dbReference type="NCBI Taxonomy" id="1932778"/>
    <lineage>
        <taxon>Bacteria</taxon>
        <taxon>Pseudomonadati</taxon>
        <taxon>Bacteroidota</taxon>
        <taxon>Sphingobacteriia</taxon>
        <taxon>Sphingobacteriales</taxon>
        <taxon>Sphingobacteriaceae</taxon>
        <taxon>Mucilaginibacter</taxon>
    </lineage>
</organism>
<evidence type="ECO:0000256" key="2">
    <source>
        <dbReference type="ARBA" id="ARBA00022692"/>
    </source>
</evidence>
<feature type="region of interest" description="Disordered" evidence="5">
    <location>
        <begin position="1453"/>
        <end position="1487"/>
    </location>
</feature>
<protein>
    <submittedName>
        <fullName evidence="7">Translocation/assembly module TamB</fullName>
    </submittedName>
</protein>
<keyword evidence="2" id="KW-0812">Transmembrane</keyword>
<dbReference type="Proteomes" id="UP000282759">
    <property type="component" value="Unassembled WGS sequence"/>
</dbReference>